<dbReference type="GeneID" id="27314454"/>
<feature type="region of interest" description="Disordered" evidence="2">
    <location>
        <begin position="679"/>
        <end position="711"/>
    </location>
</feature>
<proteinExistence type="predicted"/>
<feature type="coiled-coil region" evidence="1">
    <location>
        <begin position="292"/>
        <end position="319"/>
    </location>
</feature>
<feature type="compositionally biased region" description="Basic and acidic residues" evidence="2">
    <location>
        <begin position="890"/>
        <end position="930"/>
    </location>
</feature>
<evidence type="ECO:0008006" key="6">
    <source>
        <dbReference type="Google" id="ProtNLM"/>
    </source>
</evidence>
<feature type="compositionally biased region" description="Basic and acidic residues" evidence="2">
    <location>
        <begin position="846"/>
        <end position="865"/>
    </location>
</feature>
<dbReference type="PANTHER" id="PTHR14905">
    <property type="entry name" value="NG37"/>
    <property type="match status" value="1"/>
</dbReference>
<dbReference type="InterPro" id="IPR010816">
    <property type="entry name" value="Het-C"/>
</dbReference>
<dbReference type="STRING" id="253628.A0A0D2A6H2"/>
<sequence>MAMFRASDGTTFLLCLVLLVLWARPAHAFGAGNIASISRIEGENWRHGDIEDTLLALLMSRATNKKFSKLDVKRVYFGNWLRDYSQAVDVGTLKMVSAEAIRLLLWILGFMSFGYGTREFEVTTERLGCYRPEEHIDNPKDYADNEDARRYDRRLRGPVDERRELSIDERTGLKKYIASEDAGITTSAGLVRDLYRRCIELGRRARRNGNDDDLYEAFRLLGTANHCLEDFSAHSNYVELCLIEMGERDVFPHVGRRTQMQVRGAREPIWPLITGTFGGVDFLHSVMGELSDKATQSEIDELEGTISNAERNRQSASVIQGILDKLPAGIIGGGESSKVDELQQNATNAQMQQMSISPKEPEEFARQAEALRQQIYPVLEFHDNLMRRITETIDKIPILPDLLEQLQEQLNIFVFSLIAPFVLPIIKQVKAELSTGSSEIIQSSREKQLIVFHDDYSTDPTHSMISKDHFSNVLNEPAGKVASQVLKWVVPQIVECWDDERADVDRTINRIINGVFHHPALREYGDDGARDCRSQMFRVVEQWWQGQSDRGRDELRDKLSRNGVEEGRNHKEGVEDKGHGCGKPLGMPNIGTSSSSGAVGGVVGAGLLGGISQAIGGDKPSGGYGDSSGLPHDQISQGVGNAVGEAVGGGLLGNIVGGVVGGVGGSLLSGAFGGEEKSSYQQVGYQHDGGYNQSYSELGHHPSSGRGDNERYGQAQFSQTDYPGGARRQEFYSFESSERPSHGHSGGDYERTEERRFESSSSYRQETRTNTYERSGEYGSESRRHGKKKDSDSDEEEDKYAKKERKAREKEEKHRRKQQKGRSDDYSDDDSDDDEKKKKKKKYQRRSNEYRGEYRRDYGENEESRPKHHGRRGSREEGREESYGGGYGSERTEYGRRDEYGGERSEYGRQEYSRPDAYESGRREYGRQDEYGGSQEGYGRREDYGGRQEYSGGYGGQERYSEGGYEGRDDDEGGSRYGAGRRDDYDGDNEYGGRRRDYENYGDGYGERY</sequence>
<gene>
    <name evidence="4" type="ORF">PV09_06481</name>
</gene>
<accession>A0A0D2A6H2</accession>
<evidence type="ECO:0000256" key="2">
    <source>
        <dbReference type="SAM" id="MobiDB-lite"/>
    </source>
</evidence>
<dbReference type="PANTHER" id="PTHR14905:SF11">
    <property type="entry name" value="TINC (EUROFUNG)"/>
    <property type="match status" value="1"/>
</dbReference>
<keyword evidence="3" id="KW-0732">Signal</keyword>
<evidence type="ECO:0000256" key="1">
    <source>
        <dbReference type="SAM" id="Coils"/>
    </source>
</evidence>
<feature type="chain" id="PRO_5002238206" description="Het-C-domain-containing protein" evidence="3">
    <location>
        <begin position="29"/>
        <end position="1009"/>
    </location>
</feature>
<protein>
    <recommendedName>
        <fullName evidence="6">Het-C-domain-containing protein</fullName>
    </recommendedName>
</protein>
<feature type="compositionally biased region" description="Basic and acidic residues" evidence="2">
    <location>
        <begin position="774"/>
        <end position="783"/>
    </location>
</feature>
<feature type="signal peptide" evidence="3">
    <location>
        <begin position="1"/>
        <end position="28"/>
    </location>
</feature>
<dbReference type="Proteomes" id="UP000053259">
    <property type="component" value="Unassembled WGS sequence"/>
</dbReference>
<feature type="compositionally biased region" description="Basic and acidic residues" evidence="2">
    <location>
        <begin position="560"/>
        <end position="579"/>
    </location>
</feature>
<feature type="region of interest" description="Disordered" evidence="2">
    <location>
        <begin position="618"/>
        <end position="637"/>
    </location>
</feature>
<dbReference type="InterPro" id="IPR052577">
    <property type="entry name" value="VWA7"/>
</dbReference>
<evidence type="ECO:0000313" key="5">
    <source>
        <dbReference type="Proteomes" id="UP000053259"/>
    </source>
</evidence>
<name>A0A0D2A6H2_9PEZI</name>
<organism evidence="4 5">
    <name type="scientific">Verruconis gallopava</name>
    <dbReference type="NCBI Taxonomy" id="253628"/>
    <lineage>
        <taxon>Eukaryota</taxon>
        <taxon>Fungi</taxon>
        <taxon>Dikarya</taxon>
        <taxon>Ascomycota</taxon>
        <taxon>Pezizomycotina</taxon>
        <taxon>Dothideomycetes</taxon>
        <taxon>Pleosporomycetidae</taxon>
        <taxon>Venturiales</taxon>
        <taxon>Sympoventuriaceae</taxon>
        <taxon>Verruconis</taxon>
    </lineage>
</organism>
<feature type="region of interest" description="Disordered" evidence="2">
    <location>
        <begin position="733"/>
        <end position="1009"/>
    </location>
</feature>
<feature type="region of interest" description="Disordered" evidence="2">
    <location>
        <begin position="560"/>
        <end position="593"/>
    </location>
</feature>
<dbReference type="OrthoDB" id="2506204at2759"/>
<feature type="compositionally biased region" description="Basic and acidic residues" evidence="2">
    <location>
        <begin position="991"/>
        <end position="1009"/>
    </location>
</feature>
<dbReference type="AlphaFoldDB" id="A0A0D2A6H2"/>
<dbReference type="EMBL" id="KN847550">
    <property type="protein sequence ID" value="KIW02338.1"/>
    <property type="molecule type" value="Genomic_DNA"/>
</dbReference>
<keyword evidence="5" id="KW-1185">Reference proteome</keyword>
<feature type="compositionally biased region" description="Basic and acidic residues" evidence="2">
    <location>
        <begin position="736"/>
        <end position="758"/>
    </location>
</feature>
<dbReference type="Pfam" id="PF07217">
    <property type="entry name" value="Het-C"/>
    <property type="match status" value="1"/>
</dbReference>
<keyword evidence="1" id="KW-0175">Coiled coil</keyword>
<dbReference type="InParanoid" id="A0A0D2A6H2"/>
<evidence type="ECO:0000256" key="3">
    <source>
        <dbReference type="SAM" id="SignalP"/>
    </source>
</evidence>
<feature type="compositionally biased region" description="Basic and acidic residues" evidence="2">
    <location>
        <begin position="873"/>
        <end position="882"/>
    </location>
</feature>
<reference evidence="4 5" key="1">
    <citation type="submission" date="2015-01" db="EMBL/GenBank/DDBJ databases">
        <title>The Genome Sequence of Ochroconis gallopava CBS43764.</title>
        <authorList>
            <consortium name="The Broad Institute Genomics Platform"/>
            <person name="Cuomo C."/>
            <person name="de Hoog S."/>
            <person name="Gorbushina A."/>
            <person name="Stielow B."/>
            <person name="Teixiera M."/>
            <person name="Abouelleil A."/>
            <person name="Chapman S.B."/>
            <person name="Priest M."/>
            <person name="Young S.K."/>
            <person name="Wortman J."/>
            <person name="Nusbaum C."/>
            <person name="Birren B."/>
        </authorList>
    </citation>
    <scope>NUCLEOTIDE SEQUENCE [LARGE SCALE GENOMIC DNA]</scope>
    <source>
        <strain evidence="4 5">CBS 43764</strain>
    </source>
</reference>
<dbReference type="VEuPathDB" id="FungiDB:PV09_06481"/>
<dbReference type="RefSeq" id="XP_016212207.1">
    <property type="nucleotide sequence ID" value="XM_016360125.1"/>
</dbReference>
<evidence type="ECO:0000313" key="4">
    <source>
        <dbReference type="EMBL" id="KIW02338.1"/>
    </source>
</evidence>